<dbReference type="PANTHER" id="PTHR35468">
    <property type="entry name" value="MYOSIN-LIKE PROTEIN"/>
    <property type="match status" value="1"/>
</dbReference>
<dbReference type="InterPro" id="IPR036291">
    <property type="entry name" value="NAD(P)-bd_dom_sf"/>
</dbReference>
<keyword evidence="1" id="KW-0175">Coiled coil</keyword>
<comment type="caution">
    <text evidence="3">The sequence shown here is derived from an EMBL/GenBank/DDBJ whole genome shotgun (WGS) entry which is preliminary data.</text>
</comment>
<proteinExistence type="predicted"/>
<dbReference type="Gene3D" id="3.40.50.720">
    <property type="entry name" value="NAD(P)-binding Rossmann-like Domain"/>
    <property type="match status" value="1"/>
</dbReference>
<dbReference type="PANTHER" id="PTHR35468:SF1">
    <property type="entry name" value="MYOSIN-LIKE PROTEIN"/>
    <property type="match status" value="1"/>
</dbReference>
<gene>
    <name evidence="3" type="ORF">F2Q70_00013713</name>
</gene>
<evidence type="ECO:0000256" key="1">
    <source>
        <dbReference type="SAM" id="Coils"/>
    </source>
</evidence>
<organism evidence="3">
    <name type="scientific">Brassica cretica</name>
    <name type="common">Mustard</name>
    <dbReference type="NCBI Taxonomy" id="69181"/>
    <lineage>
        <taxon>Eukaryota</taxon>
        <taxon>Viridiplantae</taxon>
        <taxon>Streptophyta</taxon>
        <taxon>Embryophyta</taxon>
        <taxon>Tracheophyta</taxon>
        <taxon>Spermatophyta</taxon>
        <taxon>Magnoliopsida</taxon>
        <taxon>eudicotyledons</taxon>
        <taxon>Gunneridae</taxon>
        <taxon>Pentapetalae</taxon>
        <taxon>rosids</taxon>
        <taxon>malvids</taxon>
        <taxon>Brassicales</taxon>
        <taxon>Brassicaceae</taxon>
        <taxon>Brassiceae</taxon>
        <taxon>Brassica</taxon>
    </lineage>
</organism>
<feature type="coiled-coil region" evidence="1">
    <location>
        <begin position="44"/>
        <end position="71"/>
    </location>
</feature>
<evidence type="ECO:0000313" key="3">
    <source>
        <dbReference type="EMBL" id="KAF2610803.1"/>
    </source>
</evidence>
<evidence type="ECO:0000256" key="2">
    <source>
        <dbReference type="SAM" id="MobiDB-lite"/>
    </source>
</evidence>
<reference evidence="3" key="1">
    <citation type="submission" date="2019-12" db="EMBL/GenBank/DDBJ databases">
        <title>Genome sequencing and annotation of Brassica cretica.</title>
        <authorList>
            <person name="Studholme D.J."/>
            <person name="Sarris P.F."/>
        </authorList>
    </citation>
    <scope>NUCLEOTIDE SEQUENCE</scope>
    <source>
        <strain evidence="3">PFS-102/07</strain>
        <tissue evidence="3">Leaf</tissue>
    </source>
</reference>
<feature type="compositionally biased region" description="Basic and acidic residues" evidence="2">
    <location>
        <begin position="1"/>
        <end position="15"/>
    </location>
</feature>
<dbReference type="EMBL" id="QGKY02000089">
    <property type="protein sequence ID" value="KAF2610803.1"/>
    <property type="molecule type" value="Genomic_DNA"/>
</dbReference>
<protein>
    <submittedName>
        <fullName evidence="3">Uncharacterized protein</fullName>
    </submittedName>
</protein>
<sequence>MDEGRRREKVAEGREIGGSSSNEVDEAKWRFQTEMLRSECNLLRIEKEIALKKMERRKKRMEKTLRSAVNTLLSGKQRISEGKKESNVLEDEINYLIEKLNELKSPKVNEDMKEARNFRHNFDKKASVLRRELEKLDEGEVCVQGIQKMAEIDTLSSKMEALSILSKTIDLQDLSVQDTYTKKDCSRHCKAVMRKIADQVRAEAEQWSQMQDMLGQVRNEMEELQSCRDFWQNRALESDSQIQNLYSSVEGWRRKALSSEAKFKNIQAEVCGLQEEIKRLRKEGNKLEPEKNKLPTESEKRVLICRLKENRHSNNGAWSKHSEGRTAKPSCSRQPLREIKNDEKIFIPTYKVSKEKAESLGVEFVPLEVSIKETVERAQTFPNATFGWVNVKDVANAHIQAFENPEANGRYCLVERVAHYSEVVNILHDLYPDFQLPEKCADEKIFIPTYKVSKEKAESLGVEFVPLEVSIKETVESLQDKGFIRF</sequence>
<name>A0A8S9M0J6_BRACR</name>
<dbReference type="AlphaFoldDB" id="A0A8S9M0J6"/>
<dbReference type="SUPFAM" id="SSF51735">
    <property type="entry name" value="NAD(P)-binding Rossmann-fold domains"/>
    <property type="match status" value="1"/>
</dbReference>
<accession>A0A8S9M0J6</accession>
<feature type="region of interest" description="Disordered" evidence="2">
    <location>
        <begin position="1"/>
        <end position="24"/>
    </location>
</feature>